<feature type="region of interest" description="Disordered" evidence="6">
    <location>
        <begin position="1"/>
        <end position="25"/>
    </location>
</feature>
<reference evidence="7 8" key="1">
    <citation type="submission" date="2018-08" db="EMBL/GenBank/DDBJ databases">
        <title>Genome analysis of the thermophilic bacterium of the candidate phylum Aminicenantes from deep subsurface aquifer revealed its physiology and ecological role.</title>
        <authorList>
            <person name="Kadnikov V.V."/>
            <person name="Mardanov A.V."/>
            <person name="Beletsky A.V."/>
            <person name="Karnachuk O.V."/>
            <person name="Ravin N.V."/>
        </authorList>
    </citation>
    <scope>NUCLEOTIDE SEQUENCE [LARGE SCALE GENOMIC DNA]</scope>
    <source>
        <strain evidence="7">BY38</strain>
    </source>
</reference>
<dbReference type="HAMAP" id="MF_00340">
    <property type="entry name" value="Ribosomal_bL32"/>
    <property type="match status" value="1"/>
</dbReference>
<evidence type="ECO:0000256" key="5">
    <source>
        <dbReference type="HAMAP-Rule" id="MF_00340"/>
    </source>
</evidence>
<dbReference type="GO" id="GO:0015934">
    <property type="term" value="C:large ribosomal subunit"/>
    <property type="evidence" value="ECO:0007669"/>
    <property type="project" value="InterPro"/>
</dbReference>
<dbReference type="InterPro" id="IPR044957">
    <property type="entry name" value="Ribosomal_bL32_bact"/>
</dbReference>
<dbReference type="GO" id="GO:0003735">
    <property type="term" value="F:structural constituent of ribosome"/>
    <property type="evidence" value="ECO:0007669"/>
    <property type="project" value="InterPro"/>
</dbReference>
<dbReference type="PANTHER" id="PTHR35534:SF1">
    <property type="entry name" value="LARGE RIBOSOMAL SUBUNIT PROTEIN BL32"/>
    <property type="match status" value="1"/>
</dbReference>
<sequence length="60" mass="6895">MPNPKRRHSHSRKGKRRSHDHLTLPSFSLCPNCGSPKLPHRACPECGYYKGRQVIEGQEQ</sequence>
<feature type="compositionally biased region" description="Basic residues" evidence="6">
    <location>
        <begin position="1"/>
        <end position="19"/>
    </location>
</feature>
<comment type="similarity">
    <text evidence="1 5">Belongs to the bacterial ribosomal protein bL32 family.</text>
</comment>
<comment type="caution">
    <text evidence="7">The sequence shown here is derived from an EMBL/GenBank/DDBJ whole genome shotgun (WGS) entry which is preliminary data.</text>
</comment>
<name>A0A3E2BQ61_9BACT</name>
<dbReference type="SUPFAM" id="SSF57829">
    <property type="entry name" value="Zn-binding ribosomal proteins"/>
    <property type="match status" value="1"/>
</dbReference>
<dbReference type="InterPro" id="IPR011332">
    <property type="entry name" value="Ribosomal_zn-bd"/>
</dbReference>
<keyword evidence="2 5" id="KW-0689">Ribosomal protein</keyword>
<gene>
    <name evidence="5" type="primary">rpmF</name>
    <name evidence="7" type="ORF">OP8BY_0783</name>
</gene>
<evidence type="ECO:0000256" key="1">
    <source>
        <dbReference type="ARBA" id="ARBA00008560"/>
    </source>
</evidence>
<dbReference type="InterPro" id="IPR002677">
    <property type="entry name" value="Ribosomal_bL32"/>
</dbReference>
<evidence type="ECO:0000313" key="8">
    <source>
        <dbReference type="Proteomes" id="UP000257323"/>
    </source>
</evidence>
<proteinExistence type="inferred from homology"/>
<dbReference type="PANTHER" id="PTHR35534">
    <property type="entry name" value="50S RIBOSOMAL PROTEIN L32"/>
    <property type="match status" value="1"/>
</dbReference>
<dbReference type="GO" id="GO:0006412">
    <property type="term" value="P:translation"/>
    <property type="evidence" value="ECO:0007669"/>
    <property type="project" value="UniProtKB-UniRule"/>
</dbReference>
<evidence type="ECO:0000256" key="4">
    <source>
        <dbReference type="ARBA" id="ARBA00035178"/>
    </source>
</evidence>
<accession>A0A3E2BQ61</accession>
<dbReference type="AlphaFoldDB" id="A0A3E2BQ61"/>
<evidence type="ECO:0000313" key="7">
    <source>
        <dbReference type="EMBL" id="RFT16841.1"/>
    </source>
</evidence>
<organism evidence="7 8">
    <name type="scientific">Candidatus Saccharicenans subterraneus</name>
    <dbReference type="NCBI Taxonomy" id="2508984"/>
    <lineage>
        <taxon>Bacteria</taxon>
        <taxon>Candidatus Aminicenantota</taxon>
        <taxon>Candidatus Aminicenantia</taxon>
        <taxon>Candidatus Aminicenantales</taxon>
        <taxon>Candidatus Saccharicenantaceae</taxon>
        <taxon>Candidatus Saccharicenans</taxon>
    </lineage>
</organism>
<evidence type="ECO:0000256" key="6">
    <source>
        <dbReference type="SAM" id="MobiDB-lite"/>
    </source>
</evidence>
<dbReference type="Proteomes" id="UP000257323">
    <property type="component" value="Unassembled WGS sequence"/>
</dbReference>
<protein>
    <recommendedName>
        <fullName evidence="4 5">Large ribosomal subunit protein bL32</fullName>
    </recommendedName>
</protein>
<dbReference type="EMBL" id="QUAH01000001">
    <property type="protein sequence ID" value="RFT16841.1"/>
    <property type="molecule type" value="Genomic_DNA"/>
</dbReference>
<dbReference type="Pfam" id="PF01783">
    <property type="entry name" value="Ribosomal_L32p"/>
    <property type="match status" value="1"/>
</dbReference>
<dbReference type="NCBIfam" id="TIGR01031">
    <property type="entry name" value="rpmF_bact"/>
    <property type="match status" value="1"/>
</dbReference>
<evidence type="ECO:0000256" key="3">
    <source>
        <dbReference type="ARBA" id="ARBA00023274"/>
    </source>
</evidence>
<keyword evidence="3 5" id="KW-0687">Ribonucleoprotein</keyword>
<evidence type="ECO:0000256" key="2">
    <source>
        <dbReference type="ARBA" id="ARBA00022980"/>
    </source>
</evidence>